<feature type="transmembrane region" description="Helical" evidence="2">
    <location>
        <begin position="35"/>
        <end position="52"/>
    </location>
</feature>
<reference evidence="3 4" key="1">
    <citation type="submission" date="2018-03" db="EMBL/GenBank/DDBJ databases">
        <title>Genomic Encyclopedia of Archaeal and Bacterial Type Strains, Phase II (KMG-II): from individual species to whole genera.</title>
        <authorList>
            <person name="Goeker M."/>
        </authorList>
    </citation>
    <scope>NUCLEOTIDE SEQUENCE [LARGE SCALE GENOMIC DNA]</scope>
    <source>
        <strain evidence="3 4">DSM 45601</strain>
    </source>
</reference>
<accession>A0A2T0Q477</accession>
<feature type="transmembrane region" description="Helical" evidence="2">
    <location>
        <begin position="58"/>
        <end position="80"/>
    </location>
</feature>
<evidence type="ECO:0000256" key="2">
    <source>
        <dbReference type="SAM" id="Phobius"/>
    </source>
</evidence>
<evidence type="ECO:0000313" key="4">
    <source>
        <dbReference type="Proteomes" id="UP000237846"/>
    </source>
</evidence>
<dbReference type="InterPro" id="IPR021449">
    <property type="entry name" value="DUF3099"/>
</dbReference>
<evidence type="ECO:0000313" key="3">
    <source>
        <dbReference type="EMBL" id="PRX98618.1"/>
    </source>
</evidence>
<keyword evidence="2" id="KW-1133">Transmembrane helix</keyword>
<keyword evidence="2" id="KW-0472">Membrane</keyword>
<keyword evidence="4" id="KW-1185">Reference proteome</keyword>
<evidence type="ECO:0008006" key="5">
    <source>
        <dbReference type="Google" id="ProtNLM"/>
    </source>
</evidence>
<dbReference type="Pfam" id="PF11298">
    <property type="entry name" value="DUF3099"/>
    <property type="match status" value="1"/>
</dbReference>
<dbReference type="RefSeq" id="WP_106245918.1">
    <property type="nucleotide sequence ID" value="NZ_PVZC01000004.1"/>
</dbReference>
<dbReference type="EMBL" id="PVZC01000004">
    <property type="protein sequence ID" value="PRX98618.1"/>
    <property type="molecule type" value="Genomic_DNA"/>
</dbReference>
<sequence>MVSFRHPFARSREAAQTVTDALPPRSEDIDRRQRHYIVMMSVRLGCFLAALACYRWPWLAAGLIVGAVFLPYVAVSAANAGRTDRPGSPRFVDRPARRALPGGRDADGHNEIS</sequence>
<dbReference type="AlphaFoldDB" id="A0A2T0Q477"/>
<name>A0A2T0Q477_9ACTN</name>
<feature type="region of interest" description="Disordered" evidence="1">
    <location>
        <begin position="80"/>
        <end position="113"/>
    </location>
</feature>
<comment type="caution">
    <text evidence="3">The sequence shown here is derived from an EMBL/GenBank/DDBJ whole genome shotgun (WGS) entry which is preliminary data.</text>
</comment>
<protein>
    <recommendedName>
        <fullName evidence="5">DUF3099 family protein</fullName>
    </recommendedName>
</protein>
<dbReference type="Proteomes" id="UP000237846">
    <property type="component" value="Unassembled WGS sequence"/>
</dbReference>
<keyword evidence="2" id="KW-0812">Transmembrane</keyword>
<feature type="region of interest" description="Disordered" evidence="1">
    <location>
        <begin position="1"/>
        <end position="26"/>
    </location>
</feature>
<organism evidence="3 4">
    <name type="scientific">Allonocardiopsis opalescens</name>
    <dbReference type="NCBI Taxonomy" id="1144618"/>
    <lineage>
        <taxon>Bacteria</taxon>
        <taxon>Bacillati</taxon>
        <taxon>Actinomycetota</taxon>
        <taxon>Actinomycetes</taxon>
        <taxon>Streptosporangiales</taxon>
        <taxon>Allonocardiopsis</taxon>
    </lineage>
</organism>
<gene>
    <name evidence="3" type="ORF">CLV72_104196</name>
</gene>
<feature type="compositionally biased region" description="Basic and acidic residues" evidence="1">
    <location>
        <begin position="104"/>
        <end position="113"/>
    </location>
</feature>
<dbReference type="OrthoDB" id="4229919at2"/>
<feature type="compositionally biased region" description="Basic and acidic residues" evidence="1">
    <location>
        <begin position="82"/>
        <end position="96"/>
    </location>
</feature>
<evidence type="ECO:0000256" key="1">
    <source>
        <dbReference type="SAM" id="MobiDB-lite"/>
    </source>
</evidence>
<proteinExistence type="predicted"/>